<evidence type="ECO:0000259" key="2">
    <source>
        <dbReference type="Pfam" id="PF01266"/>
    </source>
</evidence>
<comment type="caution">
    <text evidence="3">The sequence shown here is derived from an EMBL/GenBank/DDBJ whole genome shotgun (WGS) entry which is preliminary data.</text>
</comment>
<dbReference type="RefSeq" id="WP_290361512.1">
    <property type="nucleotide sequence ID" value="NZ_JAUHHC010000008.1"/>
</dbReference>
<dbReference type="InterPro" id="IPR006076">
    <property type="entry name" value="FAD-dep_OxRdtase"/>
</dbReference>
<gene>
    <name evidence="3" type="ORF">QWJ38_23185</name>
</gene>
<dbReference type="EMBL" id="JAUHHC010000008">
    <property type="protein sequence ID" value="MDN3923202.1"/>
    <property type="molecule type" value="Genomic_DNA"/>
</dbReference>
<keyword evidence="4" id="KW-1185">Reference proteome</keyword>
<dbReference type="Proteomes" id="UP001228044">
    <property type="component" value="Unassembled WGS sequence"/>
</dbReference>
<evidence type="ECO:0000256" key="1">
    <source>
        <dbReference type="ARBA" id="ARBA00023002"/>
    </source>
</evidence>
<reference evidence="3 4" key="1">
    <citation type="submission" date="2023-06" db="EMBL/GenBank/DDBJ databases">
        <title>Pelomonas sp. PFR6 16S ribosomal RNA gene Genome sequencing and assembly.</title>
        <authorList>
            <person name="Woo H."/>
        </authorList>
    </citation>
    <scope>NUCLEOTIDE SEQUENCE [LARGE SCALE GENOMIC DNA]</scope>
    <source>
        <strain evidence="3 4">PFR6</strain>
    </source>
</reference>
<dbReference type="SUPFAM" id="SSF51905">
    <property type="entry name" value="FAD/NAD(P)-binding domain"/>
    <property type="match status" value="1"/>
</dbReference>
<feature type="domain" description="FAD dependent oxidoreductase" evidence="2">
    <location>
        <begin position="6"/>
        <end position="347"/>
    </location>
</feature>
<dbReference type="EC" id="1.-.-.-" evidence="3"/>
<dbReference type="PANTHER" id="PTHR13847">
    <property type="entry name" value="SARCOSINE DEHYDROGENASE-RELATED"/>
    <property type="match status" value="1"/>
</dbReference>
<dbReference type="Gene3D" id="3.30.9.10">
    <property type="entry name" value="D-Amino Acid Oxidase, subunit A, domain 2"/>
    <property type="match status" value="1"/>
</dbReference>
<dbReference type="Pfam" id="PF01266">
    <property type="entry name" value="DAO"/>
    <property type="match status" value="1"/>
</dbReference>
<name>A0ABT8E056_9BURK</name>
<dbReference type="InterPro" id="IPR036188">
    <property type="entry name" value="FAD/NAD-bd_sf"/>
</dbReference>
<proteinExistence type="predicted"/>
<dbReference type="PANTHER" id="PTHR13847:SF287">
    <property type="entry name" value="FAD-DEPENDENT OXIDOREDUCTASE DOMAIN-CONTAINING PROTEIN 1"/>
    <property type="match status" value="1"/>
</dbReference>
<evidence type="ECO:0000313" key="4">
    <source>
        <dbReference type="Proteomes" id="UP001228044"/>
    </source>
</evidence>
<sequence>MTNTSDVIILGAGMAGASLAAELSTRCKVTLLELEDQPGRHATGRSAAMFFASYGNATIRGLTRASRSFLETPPEGFVDVPLMIHRPCLIVAGQQGLQQLDQLGSAPDTRHMRRLDADETLQQLPILNREWVAGSMLEEDCFDLEVAALHQSYLRVARRKGVAIVLGARETRLERKPGCWSVSSRAGVHEAPLLINAAGAWADEVARAAGVAPVGLVPKRRTAFMIPAPKGHDITHWPAVVDASEQFYFKPDAGQLLVSPANEDPMAPCDAAPDEMDIALAVDRFERATTLQVTKVTTPWAGLRSFVADKSPVLGFDAGADGFFWLAGQGGYGIQTAPAMARTAAALVLGEDIPADIRAQGVSREAFSPDRPGLARAAR</sequence>
<evidence type="ECO:0000313" key="3">
    <source>
        <dbReference type="EMBL" id="MDN3923202.1"/>
    </source>
</evidence>
<keyword evidence="1 3" id="KW-0560">Oxidoreductase</keyword>
<dbReference type="Gene3D" id="3.50.50.60">
    <property type="entry name" value="FAD/NAD(P)-binding domain"/>
    <property type="match status" value="1"/>
</dbReference>
<organism evidence="3 4">
    <name type="scientific">Roseateles violae</name>
    <dbReference type="NCBI Taxonomy" id="3058042"/>
    <lineage>
        <taxon>Bacteria</taxon>
        <taxon>Pseudomonadati</taxon>
        <taxon>Pseudomonadota</taxon>
        <taxon>Betaproteobacteria</taxon>
        <taxon>Burkholderiales</taxon>
        <taxon>Sphaerotilaceae</taxon>
        <taxon>Roseateles</taxon>
    </lineage>
</organism>
<protein>
    <submittedName>
        <fullName evidence="3">FAD-binding oxidoreductase</fullName>
        <ecNumber evidence="3">1.-.-.-</ecNumber>
    </submittedName>
</protein>
<accession>A0ABT8E056</accession>
<dbReference type="GO" id="GO:0016491">
    <property type="term" value="F:oxidoreductase activity"/>
    <property type="evidence" value="ECO:0007669"/>
    <property type="project" value="UniProtKB-KW"/>
</dbReference>